<accession>A0ABU9LEZ1</accession>
<dbReference type="RefSeq" id="WP_342074542.1">
    <property type="nucleotide sequence ID" value="NZ_JAQJCQ010000019.1"/>
</dbReference>
<dbReference type="Proteomes" id="UP001486626">
    <property type="component" value="Unassembled WGS sequence"/>
</dbReference>
<keyword evidence="2" id="KW-1185">Reference proteome</keyword>
<reference evidence="1 2" key="1">
    <citation type="journal article" date="2024" name="FEMS Microbiol. Lett.">
        <title>Xanthomonas protegens sp. nov., a novel rice seed-associated bacterium, provides in vivo protection against X. oryzae pv. oryzae, the bacterial leaf blight pathogen.</title>
        <authorList>
            <person name="Rana R."/>
            <person name="Sharma A."/>
            <person name="Madhavan V.N."/>
            <person name="Korpole S."/>
            <person name="Sonti R.V."/>
            <person name="Patel H.K."/>
            <person name="Patil P.B."/>
        </authorList>
    </citation>
    <scope>NUCLEOTIDE SEQUENCE [LARGE SCALE GENOMIC DNA]</scope>
    <source>
        <strain evidence="1 2">PPL118</strain>
    </source>
</reference>
<comment type="caution">
    <text evidence="1">The sequence shown here is derived from an EMBL/GenBank/DDBJ whole genome shotgun (WGS) entry which is preliminary data.</text>
</comment>
<evidence type="ECO:0000313" key="1">
    <source>
        <dbReference type="EMBL" id="MEL4893366.1"/>
    </source>
</evidence>
<gene>
    <name evidence="1" type="ORF">PIQ37_18245</name>
</gene>
<proteinExistence type="predicted"/>
<organism evidence="1 2">
    <name type="scientific">Xanthomonas protegens</name>
    <dbReference type="NCBI Taxonomy" id="3380705"/>
    <lineage>
        <taxon>Bacteria</taxon>
        <taxon>Pseudomonadati</taxon>
        <taxon>Pseudomonadota</taxon>
        <taxon>Gammaproteobacteria</taxon>
        <taxon>Lysobacterales</taxon>
        <taxon>Lysobacteraceae</taxon>
        <taxon>Xanthomonas</taxon>
    </lineage>
</organism>
<sequence>MPFRSGMIHPGWGIQDINVVMKTRVAMLIGMMSMIVTAAPGAVRAEENEAAAPYRAFLDVYAGKDGPPINVSREAEAINAEQLDALKGCTDGGSTWSATTPVADLGPAIGELPYVRLVDPKRWTPQDPGELISQGHPVDQAVEQGMAAGLMTLTAVTFDASHQTAAFAYSFQCGMLCGNGGIVVLTRKGDDWAVSDKRCGMWMSKLDAPSKAPKRMAMPLAS</sequence>
<evidence type="ECO:0000313" key="2">
    <source>
        <dbReference type="Proteomes" id="UP001486626"/>
    </source>
</evidence>
<name>A0ABU9LEZ1_9XANT</name>
<protein>
    <submittedName>
        <fullName evidence="1">Uncharacterized protein</fullName>
    </submittedName>
</protein>
<dbReference type="EMBL" id="JAQJCQ010000019">
    <property type="protein sequence ID" value="MEL4893366.1"/>
    <property type="molecule type" value="Genomic_DNA"/>
</dbReference>